<dbReference type="RefSeq" id="WP_151971398.1">
    <property type="nucleotide sequence ID" value="NZ_AP019860.1"/>
</dbReference>
<dbReference type="Gene3D" id="1.10.1200.10">
    <property type="entry name" value="ACP-like"/>
    <property type="match status" value="2"/>
</dbReference>
<gene>
    <name evidence="4" type="ORF">UABAM_05785</name>
</gene>
<evidence type="ECO:0000313" key="4">
    <source>
        <dbReference type="EMBL" id="BBM87376.1"/>
    </source>
</evidence>
<comment type="similarity">
    <text evidence="1">Belongs to the short-chain dehydrogenases/reductases (SDR) family.</text>
</comment>
<dbReference type="PANTHER" id="PTHR42760">
    <property type="entry name" value="SHORT-CHAIN DEHYDROGENASES/REDUCTASES FAMILY MEMBER"/>
    <property type="match status" value="1"/>
</dbReference>
<protein>
    <submittedName>
        <fullName evidence="4">Enoyl-[acyl-carrier-protein] reductase [NADPH]FabL</fullName>
    </submittedName>
</protein>
<dbReference type="PRINTS" id="PR00081">
    <property type="entry name" value="GDHRDH"/>
</dbReference>
<dbReference type="EMBL" id="AP019860">
    <property type="protein sequence ID" value="BBM87376.1"/>
    <property type="molecule type" value="Genomic_DNA"/>
</dbReference>
<dbReference type="InterPro" id="IPR009081">
    <property type="entry name" value="PP-bd_ACP"/>
</dbReference>
<accession>A0A5S9ITK3</accession>
<dbReference type="PANTHER" id="PTHR42760:SF115">
    <property type="entry name" value="3-OXOACYL-[ACYL-CARRIER-PROTEIN] REDUCTASE FABG"/>
    <property type="match status" value="1"/>
</dbReference>
<dbReference type="Pfam" id="PF00550">
    <property type="entry name" value="PP-binding"/>
    <property type="match status" value="2"/>
</dbReference>
<evidence type="ECO:0000256" key="1">
    <source>
        <dbReference type="ARBA" id="ARBA00006484"/>
    </source>
</evidence>
<keyword evidence="2" id="KW-0560">Oxidoreductase</keyword>
<dbReference type="InterPro" id="IPR036736">
    <property type="entry name" value="ACP-like_sf"/>
</dbReference>
<evidence type="ECO:0000313" key="5">
    <source>
        <dbReference type="Proteomes" id="UP000326354"/>
    </source>
</evidence>
<dbReference type="AlphaFoldDB" id="A0A5S9ITK3"/>
<dbReference type="Gene3D" id="3.40.50.720">
    <property type="entry name" value="NAD(P)-binding Rossmann-like Domain"/>
    <property type="match status" value="1"/>
</dbReference>
<name>A0A5S9ITK3_UABAM</name>
<dbReference type="SUPFAM" id="SSF47336">
    <property type="entry name" value="ACP-like"/>
    <property type="match status" value="2"/>
</dbReference>
<keyword evidence="5" id="KW-1185">Reference proteome</keyword>
<feature type="domain" description="Carrier" evidence="3">
    <location>
        <begin position="105"/>
        <end position="184"/>
    </location>
</feature>
<dbReference type="InterPro" id="IPR002347">
    <property type="entry name" value="SDR_fam"/>
</dbReference>
<dbReference type="OrthoDB" id="9803333at2"/>
<evidence type="ECO:0000259" key="3">
    <source>
        <dbReference type="PROSITE" id="PS50075"/>
    </source>
</evidence>
<dbReference type="SUPFAM" id="SSF51735">
    <property type="entry name" value="NAD(P)-binding Rossmann-fold domains"/>
    <property type="match status" value="1"/>
</dbReference>
<organism evidence="4 5">
    <name type="scientific">Uabimicrobium amorphum</name>
    <dbReference type="NCBI Taxonomy" id="2596890"/>
    <lineage>
        <taxon>Bacteria</taxon>
        <taxon>Pseudomonadati</taxon>
        <taxon>Planctomycetota</taxon>
        <taxon>Candidatus Uabimicrobiia</taxon>
        <taxon>Candidatus Uabimicrobiales</taxon>
        <taxon>Candidatus Uabimicrobiaceae</taxon>
        <taxon>Candidatus Uabimicrobium</taxon>
    </lineage>
</organism>
<reference evidence="4 5" key="1">
    <citation type="submission" date="2019-08" db="EMBL/GenBank/DDBJ databases">
        <title>Complete genome sequence of Candidatus Uab amorphum.</title>
        <authorList>
            <person name="Shiratori T."/>
            <person name="Suzuki S."/>
            <person name="Kakizawa Y."/>
            <person name="Ishida K."/>
        </authorList>
    </citation>
    <scope>NUCLEOTIDE SEQUENCE [LARGE SCALE GENOMIC DNA]</scope>
    <source>
        <strain evidence="4 5">SRT547</strain>
    </source>
</reference>
<sequence length="470" mass="52395">MLINLHDSSANDLKEILLQVFSEVTRYPRDILTLDADFEEELGIDSVKLSEVFAVLQQRYPSLEEHRVSQQKFKNLREVINAMTLTFTENNDKSVAVESTVTHSPPAAKIEKEVREVFSAVTRYPLDILTLDADFEEELGIDSVKLSEVFSILQQQFPALSELDISKKKFTNLRQIISEMQILQHIPTDKALPTITATPPRKTLPFTENSSSTFKGQIAFISGSGRGIGKEIALHLLKNGATVIINSFHSRTAGEDLVKELKQQGRKVHHVWGSFANPQHITRMFAEVEAVFGGVDIFIHNASNGILARVDQITTKEWQKAYRTNVIGFHQGAMHAAKMMRQNGGGKIMTLSSPGTQGYIEYFSCIATVKAAVESLVKSMAAEWKPWNISVNCLSVGAVYGHLLHKFPESEQLIPFWESLTTSGKLCTAQDVAKMVAWILCRKSLSGSIVNMDGGSSVYTYVNRMVKDEK</sequence>
<dbReference type="InterPro" id="IPR036291">
    <property type="entry name" value="NAD(P)-bd_dom_sf"/>
</dbReference>
<dbReference type="Pfam" id="PF13561">
    <property type="entry name" value="adh_short_C2"/>
    <property type="match status" value="1"/>
</dbReference>
<dbReference type="Proteomes" id="UP000326354">
    <property type="component" value="Chromosome"/>
</dbReference>
<dbReference type="KEGG" id="uam:UABAM_05785"/>
<evidence type="ECO:0000256" key="2">
    <source>
        <dbReference type="ARBA" id="ARBA00023002"/>
    </source>
</evidence>
<proteinExistence type="inferred from homology"/>
<dbReference type="PROSITE" id="PS50075">
    <property type="entry name" value="CARRIER"/>
    <property type="match status" value="1"/>
</dbReference>
<dbReference type="GO" id="GO:0016616">
    <property type="term" value="F:oxidoreductase activity, acting on the CH-OH group of donors, NAD or NADP as acceptor"/>
    <property type="evidence" value="ECO:0007669"/>
    <property type="project" value="TreeGrafter"/>
</dbReference>